<keyword evidence="5" id="KW-1185">Reference proteome</keyword>
<dbReference type="CDD" id="cd01948">
    <property type="entry name" value="EAL"/>
    <property type="match status" value="1"/>
</dbReference>
<dbReference type="Gene3D" id="3.20.20.450">
    <property type="entry name" value="EAL domain"/>
    <property type="match status" value="1"/>
</dbReference>
<evidence type="ECO:0000313" key="4">
    <source>
        <dbReference type="EMBL" id="TXS93565.1"/>
    </source>
</evidence>
<dbReference type="InterPro" id="IPR001633">
    <property type="entry name" value="EAL_dom"/>
</dbReference>
<evidence type="ECO:0000259" key="3">
    <source>
        <dbReference type="PROSITE" id="PS50887"/>
    </source>
</evidence>
<reference evidence="4 5" key="1">
    <citation type="submission" date="2019-08" db="EMBL/GenBank/DDBJ databases">
        <title>Parahaliea maris sp. nov., isolated from the surface seawater.</title>
        <authorList>
            <person name="Liu Y."/>
        </authorList>
    </citation>
    <scope>NUCLEOTIDE SEQUENCE [LARGE SCALE GENOMIC DNA]</scope>
    <source>
        <strain evidence="4 5">S2-26</strain>
    </source>
</reference>
<accession>A0A5C8ZYB3</accession>
<dbReference type="EMBL" id="VRYZ01000002">
    <property type="protein sequence ID" value="TXS93565.1"/>
    <property type="molecule type" value="Genomic_DNA"/>
</dbReference>
<dbReference type="SUPFAM" id="SSF55073">
    <property type="entry name" value="Nucleotide cyclase"/>
    <property type="match status" value="1"/>
</dbReference>
<keyword evidence="1" id="KW-0812">Transmembrane</keyword>
<dbReference type="InterPro" id="IPR029787">
    <property type="entry name" value="Nucleotide_cyclase"/>
</dbReference>
<name>A0A5C8ZYB3_9GAMM</name>
<feature type="domain" description="EAL" evidence="2">
    <location>
        <begin position="496"/>
        <end position="750"/>
    </location>
</feature>
<organism evidence="4 5">
    <name type="scientific">Parahaliea aestuarii</name>
    <dbReference type="NCBI Taxonomy" id="1852021"/>
    <lineage>
        <taxon>Bacteria</taxon>
        <taxon>Pseudomonadati</taxon>
        <taxon>Pseudomonadota</taxon>
        <taxon>Gammaproteobacteria</taxon>
        <taxon>Cellvibrionales</taxon>
        <taxon>Halieaceae</taxon>
        <taxon>Parahaliea</taxon>
    </lineage>
</organism>
<gene>
    <name evidence="4" type="ORF">FVW59_07005</name>
</gene>
<evidence type="ECO:0000313" key="5">
    <source>
        <dbReference type="Proteomes" id="UP000321933"/>
    </source>
</evidence>
<dbReference type="SMART" id="SM00267">
    <property type="entry name" value="GGDEF"/>
    <property type="match status" value="1"/>
</dbReference>
<evidence type="ECO:0000259" key="2">
    <source>
        <dbReference type="PROSITE" id="PS50883"/>
    </source>
</evidence>
<dbReference type="PANTHER" id="PTHR44757:SF2">
    <property type="entry name" value="BIOFILM ARCHITECTURE MAINTENANCE PROTEIN MBAA"/>
    <property type="match status" value="1"/>
</dbReference>
<protein>
    <submittedName>
        <fullName evidence="4">Diguanylate cyclase</fullName>
    </submittedName>
</protein>
<dbReference type="Pfam" id="PF00990">
    <property type="entry name" value="GGDEF"/>
    <property type="match status" value="1"/>
</dbReference>
<dbReference type="SUPFAM" id="SSF141868">
    <property type="entry name" value="EAL domain-like"/>
    <property type="match status" value="1"/>
</dbReference>
<dbReference type="Gene3D" id="3.30.70.270">
    <property type="match status" value="1"/>
</dbReference>
<dbReference type="InterPro" id="IPR000160">
    <property type="entry name" value="GGDEF_dom"/>
</dbReference>
<dbReference type="InterPro" id="IPR043128">
    <property type="entry name" value="Rev_trsase/Diguanyl_cyclase"/>
</dbReference>
<feature type="transmembrane region" description="Helical" evidence="1">
    <location>
        <begin position="198"/>
        <end position="219"/>
    </location>
</feature>
<dbReference type="Proteomes" id="UP000321933">
    <property type="component" value="Unassembled WGS sequence"/>
</dbReference>
<dbReference type="OrthoDB" id="9813913at2"/>
<dbReference type="PROSITE" id="PS50887">
    <property type="entry name" value="GGDEF"/>
    <property type="match status" value="1"/>
</dbReference>
<keyword evidence="1" id="KW-1133">Transmembrane helix</keyword>
<dbReference type="PROSITE" id="PS50883">
    <property type="entry name" value="EAL"/>
    <property type="match status" value="1"/>
</dbReference>
<proteinExistence type="predicted"/>
<dbReference type="AlphaFoldDB" id="A0A5C8ZYB3"/>
<dbReference type="NCBIfam" id="TIGR00254">
    <property type="entry name" value="GGDEF"/>
    <property type="match status" value="1"/>
</dbReference>
<dbReference type="SMART" id="SM00052">
    <property type="entry name" value="EAL"/>
    <property type="match status" value="1"/>
</dbReference>
<dbReference type="Pfam" id="PF00563">
    <property type="entry name" value="EAL"/>
    <property type="match status" value="1"/>
</dbReference>
<feature type="domain" description="GGDEF" evidence="3">
    <location>
        <begin position="344"/>
        <end position="490"/>
    </location>
</feature>
<dbReference type="CDD" id="cd01949">
    <property type="entry name" value="GGDEF"/>
    <property type="match status" value="1"/>
</dbReference>
<dbReference type="InterPro" id="IPR035919">
    <property type="entry name" value="EAL_sf"/>
</dbReference>
<comment type="caution">
    <text evidence="4">The sequence shown here is derived from an EMBL/GenBank/DDBJ whole genome shotgun (WGS) entry which is preliminary data.</text>
</comment>
<keyword evidence="1" id="KW-0472">Membrane</keyword>
<dbReference type="PANTHER" id="PTHR44757">
    <property type="entry name" value="DIGUANYLATE CYCLASE DGCP"/>
    <property type="match status" value="1"/>
</dbReference>
<dbReference type="RefSeq" id="WP_148063500.1">
    <property type="nucleotide sequence ID" value="NZ_VRYZ01000002.1"/>
</dbReference>
<evidence type="ECO:0000256" key="1">
    <source>
        <dbReference type="SAM" id="Phobius"/>
    </source>
</evidence>
<sequence length="762" mass="82856">MSSTTRTRLAAVAVILLGSLLLAAFCAQHFYQQSLDQVRAVSKARLDQRADLQWLIYQQQTPALQRLLQDLTRHPAIDRGHIYSGTGDHLASHPAGGTVALDTVRGQVSLNEAVLQGIGGDGNVLGSSYFSTLLHPGARLHLNLPVITRLNPDAKNLNGQDFLQAMTSASRAGSDIVMGFVDLAIDPAVLRRESLPQILAISVGWLVLAGILALLMLSAGVRQALQLHRTTGIIDRLANGEREIEITQGGGEIDAALRRLVHSLGRYSREIETGKSLLSRKVEERTHQLSRSHEELHRASEAVSESRQRLQRLTYYDHLTTLPNRQLFLEQLGLLLRLSRRAGQHLALLHVDLANFRQINEVQGYHAGDLLLREVARRLKQCVRDSDAVATAEGPEHDISVSRLGGDEFTVVLNDLDKPESARLVAERLVSHLQAPLAVGDSSVTVQTRVGIACFPEHGDSAETLLRAAAIALNRAKSNPGLPVMVCRDEWLANPPDNDDAPWREALQQQTLALRYTPVVDTVMGSVVCLHATLCRPSPASGDAAAATPLQIWNGRCSDSALAKELDTWRLQQASTAVARLSAGNRQPPRVALPLPPNQCSADLPRQIQAVLAETALPPAQLELCLDESVLAEGRFGPLLNELRDLGLYLSVTDFGLGATSLQQLGESDLRALYIAPAFAPRYTERSDSGTVRALAGIARSLDLEPVAGGVASAVQYHFLAALGVRLMSGDLFGQHLEEQQAAKLLAPWHFIEQIRKLGTEQ</sequence>
<dbReference type="InterPro" id="IPR052155">
    <property type="entry name" value="Biofilm_reg_signaling"/>
</dbReference>